<evidence type="ECO:0000313" key="1">
    <source>
        <dbReference type="EMBL" id="SLM32400.1"/>
    </source>
</evidence>
<proteinExistence type="predicted"/>
<dbReference type="EMBL" id="FWEV01000315">
    <property type="protein sequence ID" value="SLM32400.1"/>
    <property type="molecule type" value="Genomic_DNA"/>
</dbReference>
<protein>
    <recommendedName>
        <fullName evidence="3">Restriction endonuclease type IV Mrr domain-containing protein</fullName>
    </recommendedName>
</protein>
<organism evidence="1 2">
    <name type="scientific">Desulfamplus magnetovallimortis</name>
    <dbReference type="NCBI Taxonomy" id="1246637"/>
    <lineage>
        <taxon>Bacteria</taxon>
        <taxon>Pseudomonadati</taxon>
        <taxon>Thermodesulfobacteriota</taxon>
        <taxon>Desulfobacteria</taxon>
        <taxon>Desulfobacterales</taxon>
        <taxon>Desulfobacteraceae</taxon>
        <taxon>Desulfamplus</taxon>
    </lineage>
</organism>
<gene>
    <name evidence="1" type="ORF">MTBBW1_700001</name>
</gene>
<accession>A0A1W1HIX7</accession>
<sequence length="100" mass="11525">MRLRWKFQRDDGKEMEIDVMAKSECGRIVLVDVKKTKERTGIALVKDFVEKCDAYSAIFPEQLLLPAFLSTGGFTEEATRFCRENCIGISDKITYFLSFE</sequence>
<reference evidence="1 2" key="1">
    <citation type="submission" date="2017-03" db="EMBL/GenBank/DDBJ databases">
        <authorList>
            <person name="Afonso C.L."/>
            <person name="Miller P.J."/>
            <person name="Scott M.A."/>
            <person name="Spackman E."/>
            <person name="Goraichik I."/>
            <person name="Dimitrov K.M."/>
            <person name="Suarez D.L."/>
            <person name="Swayne D.E."/>
        </authorList>
    </citation>
    <scope>NUCLEOTIDE SEQUENCE [LARGE SCALE GENOMIC DNA]</scope>
    <source>
        <strain evidence="1">PRJEB14757</strain>
    </source>
</reference>
<name>A0A1W1HIX7_9BACT</name>
<dbReference type="AlphaFoldDB" id="A0A1W1HIX7"/>
<dbReference type="InterPro" id="IPR011335">
    <property type="entry name" value="Restrct_endonuc-II-like"/>
</dbReference>
<dbReference type="SUPFAM" id="SSF52980">
    <property type="entry name" value="Restriction endonuclease-like"/>
    <property type="match status" value="1"/>
</dbReference>
<evidence type="ECO:0000313" key="2">
    <source>
        <dbReference type="Proteomes" id="UP000191931"/>
    </source>
</evidence>
<dbReference type="Proteomes" id="UP000191931">
    <property type="component" value="Unassembled WGS sequence"/>
</dbReference>
<keyword evidence="2" id="KW-1185">Reference proteome</keyword>
<evidence type="ECO:0008006" key="3">
    <source>
        <dbReference type="Google" id="ProtNLM"/>
    </source>
</evidence>